<proteinExistence type="predicted"/>
<dbReference type="EMBL" id="QNRK01000038">
    <property type="protein sequence ID" value="RBP04663.1"/>
    <property type="molecule type" value="Genomic_DNA"/>
</dbReference>
<sequence>MNFLRQFVLWLSRWIDDAALAILAIVNAFRPTRKFQAIEQDGVAFVVKASRRRSARPIVGATLRFVEGKFVGDESAKIRSQLAGGQIELVLARRRFVFRYLELPTQAAGFLDAIIRSQIDRLTPWSPAQAAFGFDPPKQTSTGRIGVVVAATARSALTPFVVALGAFKPSSIVVSAAAEAGTDERRTIVFSQEADRELSMRRLRRVLAAAPVLAGLAALAAFAARLQVGADLEDTQLQVSRHMAERRAALSSGRADVLENATAKLAQMKRESPPSVIVLESLSQALPDDTYLTELHIVDGKLEITGVTREAASLIRIIEQTEQFKNATFFAPTTRAPMETGEQFHIEAQLVATDPAVP</sequence>
<dbReference type="Proteomes" id="UP000253529">
    <property type="component" value="Unassembled WGS sequence"/>
</dbReference>
<comment type="caution">
    <text evidence="1">The sequence shown here is derived from an EMBL/GenBank/DDBJ whole genome shotgun (WGS) entry which is preliminary data.</text>
</comment>
<evidence type="ECO:0000313" key="2">
    <source>
        <dbReference type="Proteomes" id="UP000253529"/>
    </source>
</evidence>
<dbReference type="PANTHER" id="PTHR40278:SF1">
    <property type="entry name" value="DNA UTILIZATION PROTEIN HOFN"/>
    <property type="match status" value="1"/>
</dbReference>
<organism evidence="1 2">
    <name type="scientific">Roseiarcus fermentans</name>
    <dbReference type="NCBI Taxonomy" id="1473586"/>
    <lineage>
        <taxon>Bacteria</taxon>
        <taxon>Pseudomonadati</taxon>
        <taxon>Pseudomonadota</taxon>
        <taxon>Alphaproteobacteria</taxon>
        <taxon>Hyphomicrobiales</taxon>
        <taxon>Roseiarcaceae</taxon>
        <taxon>Roseiarcus</taxon>
    </lineage>
</organism>
<dbReference type="RefSeq" id="WP_113892080.1">
    <property type="nucleotide sequence ID" value="NZ_QNRK01000038.1"/>
</dbReference>
<keyword evidence="2" id="KW-1185">Reference proteome</keyword>
<reference evidence="1 2" key="1">
    <citation type="submission" date="2018-06" db="EMBL/GenBank/DDBJ databases">
        <title>Genomic Encyclopedia of Type Strains, Phase IV (KMG-IV): sequencing the most valuable type-strain genomes for metagenomic binning, comparative biology and taxonomic classification.</title>
        <authorList>
            <person name="Goeker M."/>
        </authorList>
    </citation>
    <scope>NUCLEOTIDE SEQUENCE [LARGE SCALE GENOMIC DNA]</scope>
    <source>
        <strain evidence="1 2">DSM 24875</strain>
    </source>
</reference>
<dbReference type="OrthoDB" id="8196557at2"/>
<accession>A0A366EQH0</accession>
<name>A0A366EQH0_9HYPH</name>
<dbReference type="InterPro" id="IPR052534">
    <property type="entry name" value="Extracell_DNA_Util/SecSys_Comp"/>
</dbReference>
<gene>
    <name evidence="1" type="ORF">DFR50_13847</name>
</gene>
<dbReference type="PANTHER" id="PTHR40278">
    <property type="entry name" value="DNA UTILIZATION PROTEIN HOFN"/>
    <property type="match status" value="1"/>
</dbReference>
<protein>
    <submittedName>
        <fullName evidence="1">General secretion pathway protein L</fullName>
    </submittedName>
</protein>
<dbReference type="Pfam" id="PF05137">
    <property type="entry name" value="PilN"/>
    <property type="match status" value="1"/>
</dbReference>
<dbReference type="InterPro" id="IPR007813">
    <property type="entry name" value="PilN"/>
</dbReference>
<dbReference type="AlphaFoldDB" id="A0A366EQH0"/>
<evidence type="ECO:0000313" key="1">
    <source>
        <dbReference type="EMBL" id="RBP04663.1"/>
    </source>
</evidence>